<comment type="caution">
    <text evidence="5">The sequence shown here is derived from an EMBL/GenBank/DDBJ whole genome shotgun (WGS) entry which is preliminary data.</text>
</comment>
<organism evidence="5 6">
    <name type="scientific">Sulfobacillus benefaciens</name>
    <dbReference type="NCBI Taxonomy" id="453960"/>
    <lineage>
        <taxon>Bacteria</taxon>
        <taxon>Bacillati</taxon>
        <taxon>Bacillota</taxon>
        <taxon>Clostridia</taxon>
        <taxon>Eubacteriales</taxon>
        <taxon>Clostridiales Family XVII. Incertae Sedis</taxon>
        <taxon>Sulfobacillus</taxon>
    </lineage>
</organism>
<dbReference type="InterPro" id="IPR051312">
    <property type="entry name" value="Diverse_Substr_Oxidored"/>
</dbReference>
<dbReference type="Pfam" id="PF00941">
    <property type="entry name" value="FAD_binding_5"/>
    <property type="match status" value="1"/>
</dbReference>
<dbReference type="GO" id="GO:0016491">
    <property type="term" value="F:oxidoreductase activity"/>
    <property type="evidence" value="ECO:0007669"/>
    <property type="project" value="UniProtKB-KW"/>
</dbReference>
<dbReference type="InterPro" id="IPR016169">
    <property type="entry name" value="FAD-bd_PCMH_sub2"/>
</dbReference>
<evidence type="ECO:0000256" key="2">
    <source>
        <dbReference type="ARBA" id="ARBA00022827"/>
    </source>
</evidence>
<name>A0A2T2XJ45_9FIRM</name>
<dbReference type="SMART" id="SM01092">
    <property type="entry name" value="CO_deh_flav_C"/>
    <property type="match status" value="1"/>
</dbReference>
<dbReference type="PROSITE" id="PS51387">
    <property type="entry name" value="FAD_PCMH"/>
    <property type="match status" value="1"/>
</dbReference>
<protein>
    <recommendedName>
        <fullName evidence="4">FAD-binding PCMH-type domain-containing protein</fullName>
    </recommendedName>
</protein>
<dbReference type="EMBL" id="PXYW01000008">
    <property type="protein sequence ID" value="PSR34480.1"/>
    <property type="molecule type" value="Genomic_DNA"/>
</dbReference>
<dbReference type="Pfam" id="PF03450">
    <property type="entry name" value="CO_deh_flav_C"/>
    <property type="match status" value="1"/>
</dbReference>
<proteinExistence type="predicted"/>
<evidence type="ECO:0000313" key="6">
    <source>
        <dbReference type="Proteomes" id="UP000242972"/>
    </source>
</evidence>
<evidence type="ECO:0000259" key="4">
    <source>
        <dbReference type="PROSITE" id="PS51387"/>
    </source>
</evidence>
<dbReference type="Proteomes" id="UP000242972">
    <property type="component" value="Unassembled WGS sequence"/>
</dbReference>
<feature type="domain" description="FAD-binding PCMH-type" evidence="4">
    <location>
        <begin position="1"/>
        <end position="176"/>
    </location>
</feature>
<reference evidence="5 6" key="1">
    <citation type="journal article" date="2014" name="BMC Genomics">
        <title>Comparison of environmental and isolate Sulfobacillus genomes reveals diverse carbon, sulfur, nitrogen, and hydrogen metabolisms.</title>
        <authorList>
            <person name="Justice N.B."/>
            <person name="Norman A."/>
            <person name="Brown C.T."/>
            <person name="Singh A."/>
            <person name="Thomas B.C."/>
            <person name="Banfield J.F."/>
        </authorList>
    </citation>
    <scope>NUCLEOTIDE SEQUENCE [LARGE SCALE GENOMIC DNA]</scope>
    <source>
        <strain evidence="5">AMDSBA4</strain>
    </source>
</reference>
<evidence type="ECO:0000313" key="5">
    <source>
        <dbReference type="EMBL" id="PSR34480.1"/>
    </source>
</evidence>
<dbReference type="InterPro" id="IPR005107">
    <property type="entry name" value="CO_DH_flav_C"/>
</dbReference>
<keyword evidence="1" id="KW-0285">Flavoprotein</keyword>
<evidence type="ECO:0000256" key="1">
    <source>
        <dbReference type="ARBA" id="ARBA00022630"/>
    </source>
</evidence>
<dbReference type="Gene3D" id="3.30.43.10">
    <property type="entry name" value="Uridine Diphospho-n-acetylenolpyruvylglucosamine Reductase, domain 2"/>
    <property type="match status" value="1"/>
</dbReference>
<accession>A0A2T2XJ45</accession>
<dbReference type="InterPro" id="IPR016167">
    <property type="entry name" value="FAD-bd_PCMH_sub1"/>
</dbReference>
<sequence>MLLKELSYVRPNSVEEAIELLNTYPDAGILAGGQSLINVLKMRIGAYSTLVDISALKELQQIRESMGFISLGAATTYDDIIHSPTIMLNRPILAETAIRIADQQVRNRGTIGGNCCYNDPTCHFPPLLTAMGATMLIAGKDKRSEMTAEEFFTGYYQTALEPGELLVDIRIPKPQRPYGDAFVPLSVGGTDVLNAVTVTAHLELNAEGKLTEVRLVAAGVGPRPLRMTAIEKVLDGQPYHLSDVASAVATFDISALEPPSDVHASGEYRRQMVPVLTERALKTALEQVGRGYRE</sequence>
<gene>
    <name evidence="5" type="ORF">C7B46_04925</name>
</gene>
<dbReference type="InterPro" id="IPR002346">
    <property type="entry name" value="Mopterin_DH_FAD-bd"/>
</dbReference>
<dbReference type="Gene3D" id="3.30.390.50">
    <property type="entry name" value="CO dehydrogenase flavoprotein, C-terminal domain"/>
    <property type="match status" value="1"/>
</dbReference>
<dbReference type="PANTHER" id="PTHR42659">
    <property type="entry name" value="XANTHINE DEHYDROGENASE SUBUNIT C-RELATED"/>
    <property type="match status" value="1"/>
</dbReference>
<evidence type="ECO:0000256" key="3">
    <source>
        <dbReference type="ARBA" id="ARBA00023002"/>
    </source>
</evidence>
<dbReference type="Gene3D" id="3.30.465.10">
    <property type="match status" value="1"/>
</dbReference>
<dbReference type="SUPFAM" id="SSF55447">
    <property type="entry name" value="CO dehydrogenase flavoprotein C-terminal domain-like"/>
    <property type="match status" value="1"/>
</dbReference>
<dbReference type="PANTHER" id="PTHR42659:SF2">
    <property type="entry name" value="XANTHINE DEHYDROGENASE SUBUNIT C-RELATED"/>
    <property type="match status" value="1"/>
</dbReference>
<dbReference type="FunFam" id="3.30.465.10:FF:000017">
    <property type="entry name" value="Xanthine dehydrogenase, FAD binding subunit"/>
    <property type="match status" value="1"/>
</dbReference>
<keyword evidence="3" id="KW-0560">Oxidoreductase</keyword>
<dbReference type="GO" id="GO:0071949">
    <property type="term" value="F:FAD binding"/>
    <property type="evidence" value="ECO:0007669"/>
    <property type="project" value="InterPro"/>
</dbReference>
<dbReference type="SUPFAM" id="SSF56176">
    <property type="entry name" value="FAD-binding/transporter-associated domain-like"/>
    <property type="match status" value="1"/>
</dbReference>
<keyword evidence="2" id="KW-0274">FAD</keyword>
<dbReference type="AlphaFoldDB" id="A0A2T2XJ45"/>
<dbReference type="InterPro" id="IPR036318">
    <property type="entry name" value="FAD-bd_PCMH-like_sf"/>
</dbReference>
<dbReference type="InterPro" id="IPR036683">
    <property type="entry name" value="CO_DH_flav_C_dom_sf"/>
</dbReference>
<dbReference type="InterPro" id="IPR016166">
    <property type="entry name" value="FAD-bd_PCMH"/>
</dbReference>